<evidence type="ECO:0000313" key="2">
    <source>
        <dbReference type="EMBL" id="GFY85400.1"/>
    </source>
</evidence>
<dbReference type="PANTHER" id="PTHR47569">
    <property type="entry name" value="NO-ASSOCIATED PROTEIN 1, CHLOROPLASTIC/MITOCHONDRIAL"/>
    <property type="match status" value="1"/>
</dbReference>
<gene>
    <name evidence="2" type="ORF">Acr_04g0001380</name>
</gene>
<keyword evidence="2" id="KW-0378">Hydrolase</keyword>
<evidence type="ECO:0000313" key="3">
    <source>
        <dbReference type="Proteomes" id="UP000585474"/>
    </source>
</evidence>
<keyword evidence="1" id="KW-0175">Coiled coil</keyword>
<dbReference type="Proteomes" id="UP000585474">
    <property type="component" value="Unassembled WGS sequence"/>
</dbReference>
<organism evidence="2 3">
    <name type="scientific">Actinidia rufa</name>
    <dbReference type="NCBI Taxonomy" id="165716"/>
    <lineage>
        <taxon>Eukaryota</taxon>
        <taxon>Viridiplantae</taxon>
        <taxon>Streptophyta</taxon>
        <taxon>Embryophyta</taxon>
        <taxon>Tracheophyta</taxon>
        <taxon>Spermatophyta</taxon>
        <taxon>Magnoliopsida</taxon>
        <taxon>eudicotyledons</taxon>
        <taxon>Gunneridae</taxon>
        <taxon>Pentapetalae</taxon>
        <taxon>asterids</taxon>
        <taxon>Ericales</taxon>
        <taxon>Actinidiaceae</taxon>
        <taxon>Actinidia</taxon>
    </lineage>
</organism>
<reference evidence="2 3" key="1">
    <citation type="submission" date="2019-07" db="EMBL/GenBank/DDBJ databases">
        <title>De Novo Assembly of kiwifruit Actinidia rufa.</title>
        <authorList>
            <person name="Sugita-Konishi S."/>
            <person name="Sato K."/>
            <person name="Mori E."/>
            <person name="Abe Y."/>
            <person name="Kisaki G."/>
            <person name="Hamano K."/>
            <person name="Suezawa K."/>
            <person name="Otani M."/>
            <person name="Fukuda T."/>
            <person name="Manabe T."/>
            <person name="Gomi K."/>
            <person name="Tabuchi M."/>
            <person name="Akimitsu K."/>
            <person name="Kataoka I."/>
        </authorList>
    </citation>
    <scope>NUCLEOTIDE SEQUENCE [LARGE SCALE GENOMIC DNA]</scope>
    <source>
        <strain evidence="3">cv. Fuchu</strain>
    </source>
</reference>
<sequence>MHNSSVMDKLVPTAVASLSPTTTVLCSEVSEQITTLLISNPSFTMKLENKSRVKKLSGLEEGKGGWWAKKDGGGEGGNRLKGMEELGKGREKKKHHQLRTVLCGRCRLLSQWHMITTVDGHGGYSGGKQFVSAEELREKLSHLRHEKVLIVKLVDLLPKGTDLNCVGDWVVETTVKKEAQEHLDGDLKHAREESAKLADLYKGEDAHQQGEISRKEKEDTLEKLSQADRTLTERRNRVNKLEEDNRKLRRAFEQNMSRINRMSLDSDFLVDRAGTTFHWSSVDLNMQRPHYCYLASSPLTTFSITCMDVLDLMACMLGFSDEDKQRIGGAQQGTGKGVVHSILGLPGRLVGGILGGGSAEANANMASETTFHFLLQRL</sequence>
<dbReference type="AlphaFoldDB" id="A0A7J0EG89"/>
<dbReference type="GO" id="GO:0003924">
    <property type="term" value="F:GTPase activity"/>
    <property type="evidence" value="ECO:0007669"/>
    <property type="project" value="InterPro"/>
</dbReference>
<proteinExistence type="predicted"/>
<comment type="caution">
    <text evidence="2">The sequence shown here is derived from an EMBL/GenBank/DDBJ whole genome shotgun (WGS) entry which is preliminary data.</text>
</comment>
<feature type="coiled-coil region" evidence="1">
    <location>
        <begin position="214"/>
        <end position="258"/>
    </location>
</feature>
<dbReference type="PANTHER" id="PTHR47569:SF2">
    <property type="entry name" value="NO-ASSOCIATED PROTEIN 1, CHLOROPLASTIC_MITOCHONDRIAL"/>
    <property type="match status" value="1"/>
</dbReference>
<evidence type="ECO:0000256" key="1">
    <source>
        <dbReference type="SAM" id="Coils"/>
    </source>
</evidence>
<name>A0A7J0EG89_9ERIC</name>
<keyword evidence="3" id="KW-1185">Reference proteome</keyword>
<accession>A0A7J0EG89</accession>
<dbReference type="EMBL" id="BJWL01000004">
    <property type="protein sequence ID" value="GFY85400.1"/>
    <property type="molecule type" value="Genomic_DNA"/>
</dbReference>
<dbReference type="OrthoDB" id="71227at2759"/>
<dbReference type="InterPro" id="IPR044229">
    <property type="entry name" value="NOA1"/>
</dbReference>
<protein>
    <submittedName>
        <fullName evidence="2">P-loop containing nucleoside triphosphate hydrolases superfamily protein</fullName>
    </submittedName>
</protein>